<proteinExistence type="predicted"/>
<sequence>MSTSYQKDNGDADFVPINGNGHSAPRSNMKKWIFGGVAAIVVALVAVAIFHKPAGKSTKDAMAKADLPVSEDGTLMLFDDLKRFLLEDYDAKSNFASFLPGVGGYFGKPVWAFYVNRGQVISTFGTESKDYPLLEFNPANKAYQLTPYIGFRTFVRGTRKGATSALPGSSFQVEPFSAGSTRNLLDPKDDPDKPKRILYVGTNEVEIQEIDGVNDLTTAVKYFILPEEDFAALIRRTTFTNTGNAEIQLEVLDGLAKIEPSGGPLDGMLKSMGRTLEGWFGVYHADDTLNMPFFKMSTEPSDQAKVTIEEKGHYCLSFIESANETAALLPIVFDKDKVFGKSTSLENPDGLLASSVGDILDSTQYGDAKTSSSFAAIRSITVKPGQNFTVASVYGRADHIDEVPGIAKIVTAPGFVAKKFARARTMISELTMGVETNTTNPLFDSTVKQMFLDNSLRGGIPTILGNVDADTTYDEDPSVKVYHAFSRIHGDLERDYNAFKIDPTYFSQGPGNYRDVAQNRRNDVTFFPRMGSFDIKQFLSFIQADGYEPLTVEAQIFAYDEPDMADEIAKKVTKDEKSAQILGNVLKGGPFRPGQLFELCDQLHINRTDDNEEFINTILASAKDHAMAVYGTGYWADHWDYYIDLIEAYLAIFPDGEETLMYDNELAYFFSTATVRPRAEKYVLDYTFDGTSKHVIQLDATYFDQGKAQEQEDFRNSKTGLLGIEASWQRTKDGKTFKSTPIAKLFLLAAIKFAMRDAWGMGIEYEGGRPGWLDSMNGLPGMVGSGMPETYELLLLMKYVKKVVDSYDRDIVVPSELGDMIDTVEAALDDLVAASYKDEFPLPRDVPDTLFKYWNITATARETYRSEVEYYFSGETTIYTAKTVSKILKRWIKEVELGIERANSFGTIGHGDDGTSGVPACFFSYDVTEWEDTGKTNDHGLPLVNAKAMKVGTFPMFLEGPVRYMKTIQDDKEKMEDMYERVLASGLRDHGLKMYYLSASLEGQTYDMGRQIAFAPGWLENQSIWMHMSYKYYLQLLRGKLYEQFFAEYREGGILPFMNATTYGRPLTECSSFIASSAFPDPSIHGMGFLARLSGSTAEFMDIYKLMFLGPTPFFLNKDGEVEFQVTPALPTWLFVDETADGKAMYDEDGQAIVSFKLFGQIPVTYHNPDASDLYGVSPKKYVITMRDGSVETVEDSAVSTKLAEKIRRTTKVASIDAFF</sequence>
<evidence type="ECO:0000256" key="1">
    <source>
        <dbReference type="SAM" id="Phobius"/>
    </source>
</evidence>
<keyword evidence="1" id="KW-1133">Transmembrane helix</keyword>
<evidence type="ECO:0000313" key="2">
    <source>
        <dbReference type="EMBL" id="KAG7353844.1"/>
    </source>
</evidence>
<dbReference type="Proteomes" id="UP000693970">
    <property type="component" value="Unassembled WGS sequence"/>
</dbReference>
<reference evidence="2" key="1">
    <citation type="journal article" date="2021" name="Sci. Rep.">
        <title>Diploid genomic architecture of Nitzschia inconspicua, an elite biomass production diatom.</title>
        <authorList>
            <person name="Oliver A."/>
            <person name="Podell S."/>
            <person name="Pinowska A."/>
            <person name="Traller J.C."/>
            <person name="Smith S.R."/>
            <person name="McClure R."/>
            <person name="Beliaev A."/>
            <person name="Bohutskyi P."/>
            <person name="Hill E.A."/>
            <person name="Rabines A."/>
            <person name="Zheng H."/>
            <person name="Allen L.Z."/>
            <person name="Kuo A."/>
            <person name="Grigoriev I.V."/>
            <person name="Allen A.E."/>
            <person name="Hazlebeck D."/>
            <person name="Allen E.E."/>
        </authorList>
    </citation>
    <scope>NUCLEOTIDE SEQUENCE</scope>
    <source>
        <strain evidence="2">Hildebrandi</strain>
    </source>
</reference>
<dbReference type="OrthoDB" id="407947at2759"/>
<organism evidence="2 3">
    <name type="scientific">Nitzschia inconspicua</name>
    <dbReference type="NCBI Taxonomy" id="303405"/>
    <lineage>
        <taxon>Eukaryota</taxon>
        <taxon>Sar</taxon>
        <taxon>Stramenopiles</taxon>
        <taxon>Ochrophyta</taxon>
        <taxon>Bacillariophyta</taxon>
        <taxon>Bacillariophyceae</taxon>
        <taxon>Bacillariophycidae</taxon>
        <taxon>Bacillariales</taxon>
        <taxon>Bacillariaceae</taxon>
        <taxon>Nitzschia</taxon>
    </lineage>
</organism>
<reference evidence="2" key="2">
    <citation type="submission" date="2021-04" db="EMBL/GenBank/DDBJ databases">
        <authorList>
            <person name="Podell S."/>
        </authorList>
    </citation>
    <scope>NUCLEOTIDE SEQUENCE</scope>
    <source>
        <strain evidence="2">Hildebrandi</strain>
    </source>
</reference>
<evidence type="ECO:0000313" key="3">
    <source>
        <dbReference type="Proteomes" id="UP000693970"/>
    </source>
</evidence>
<name>A0A9K3L255_9STRA</name>
<accession>A0A9K3L255</accession>
<gene>
    <name evidence="2" type="ORF">IV203_003199</name>
</gene>
<keyword evidence="1" id="KW-0812">Transmembrane</keyword>
<dbReference type="AlphaFoldDB" id="A0A9K3L255"/>
<dbReference type="EMBL" id="JAGRRH010000016">
    <property type="protein sequence ID" value="KAG7353844.1"/>
    <property type="molecule type" value="Genomic_DNA"/>
</dbReference>
<feature type="transmembrane region" description="Helical" evidence="1">
    <location>
        <begin position="32"/>
        <end position="50"/>
    </location>
</feature>
<comment type="caution">
    <text evidence="2">The sequence shown here is derived from an EMBL/GenBank/DDBJ whole genome shotgun (WGS) entry which is preliminary data.</text>
</comment>
<keyword evidence="1" id="KW-0472">Membrane</keyword>
<protein>
    <submittedName>
        <fullName evidence="2">4-alpha-glucanotransferase</fullName>
    </submittedName>
</protein>
<keyword evidence="3" id="KW-1185">Reference proteome</keyword>